<proteinExistence type="inferred from homology"/>
<evidence type="ECO:0000256" key="3">
    <source>
        <dbReference type="ARBA" id="ARBA00022650"/>
    </source>
</evidence>
<dbReference type="Gene3D" id="3.40.605.10">
    <property type="entry name" value="Aldehyde Dehydrogenase, Chain A, domain 1"/>
    <property type="match status" value="1"/>
</dbReference>
<name>A0A0C1R764_9CYAN</name>
<dbReference type="PANTHER" id="PTHR11063">
    <property type="entry name" value="GLUTAMATE SEMIALDEHYDE DEHYDROGENASE"/>
    <property type="match status" value="1"/>
</dbReference>
<dbReference type="PANTHER" id="PTHR11063:SF8">
    <property type="entry name" value="DELTA-1-PYRROLINE-5-CARBOXYLATE SYNTHASE"/>
    <property type="match status" value="1"/>
</dbReference>
<keyword evidence="7" id="KW-0963">Cytoplasm</keyword>
<dbReference type="UniPathway" id="UPA00098">
    <property type="reaction ID" value="UER00360"/>
</dbReference>
<dbReference type="InterPro" id="IPR015590">
    <property type="entry name" value="Aldehyde_DH_dom"/>
</dbReference>
<comment type="subcellular location">
    <subcellularLocation>
        <location evidence="7">Cytoplasm</location>
    </subcellularLocation>
</comment>
<dbReference type="InterPro" id="IPR016163">
    <property type="entry name" value="Ald_DH_C"/>
</dbReference>
<dbReference type="Gene3D" id="3.40.309.10">
    <property type="entry name" value="Aldehyde Dehydrogenase, Chain A, domain 2"/>
    <property type="match status" value="1"/>
</dbReference>
<dbReference type="SUPFAM" id="SSF53720">
    <property type="entry name" value="ALDH-like"/>
    <property type="match status" value="1"/>
</dbReference>
<dbReference type="STRING" id="1479485.DA73_0216615"/>
<dbReference type="GO" id="GO:0004350">
    <property type="term" value="F:glutamate-5-semialdehyde dehydrogenase activity"/>
    <property type="evidence" value="ECO:0007669"/>
    <property type="project" value="UniProtKB-UniRule"/>
</dbReference>
<feature type="domain" description="Aldehyde dehydrogenase" evidence="8">
    <location>
        <begin position="28"/>
        <end position="237"/>
    </location>
</feature>
<gene>
    <name evidence="7" type="primary">proA</name>
    <name evidence="9" type="ORF">DA73_0216615</name>
</gene>
<dbReference type="InterPro" id="IPR016162">
    <property type="entry name" value="Ald_DH_N"/>
</dbReference>
<dbReference type="CDD" id="cd07079">
    <property type="entry name" value="ALDH_F18-19_ProA-GPR"/>
    <property type="match status" value="1"/>
</dbReference>
<dbReference type="GO" id="GO:0055129">
    <property type="term" value="P:L-proline biosynthetic process"/>
    <property type="evidence" value="ECO:0007669"/>
    <property type="project" value="UniProtKB-UniRule"/>
</dbReference>
<sequence length="431" mass="47824">MAHLQTLTRRTVDDFDDYSEPIVMSARRAHCASLKLGTTKGVDRSRAVLSMAQSLTRSFDDILEANTLDLEASREMALPDLMLEWLKLTPKRLEMTVEILQRLGELSDPLRRVRHADYQLEDSQTYSQLMPLGVIAFIYEAFPELGAIAAGLCIKTGNSIVLRGGTEATHSNSAIAIALTNALADVSLPEDCVQLITEEHGRSIKDLITQDQFLNLVIPYGRSSLIQQVVRHSTSPVLKSAMGNCYLYWSTNGSLEMVRWMIVDSHQSEPDPVNAIEKVLIHRQALPSSLVTLWNSLKEKGFEIKGDAELVDAFPQLQLAKDTEWGSAYLTKTVAFKLMDSLEAAIAWINQYSSGHADCIATESYQESRQFALGVNSASSYINASPRFSRNPSRGDSVFLGMSNQKGHRRGLISLESLTTMKHIVLGNGRF</sequence>
<dbReference type="InterPro" id="IPR016161">
    <property type="entry name" value="Ald_DH/histidinol_DH"/>
</dbReference>
<reference evidence="9" key="1">
    <citation type="journal article" date="2015" name="Genome Announc.">
        <title>Draft Genome Sequence of Tolypothrix boutellei Strain VB521301.</title>
        <authorList>
            <person name="Chandrababunaidu M.M."/>
            <person name="Singh D."/>
            <person name="Sen D."/>
            <person name="Bhan S."/>
            <person name="Das S."/>
            <person name="Gupta A."/>
            <person name="Adhikary S.P."/>
            <person name="Tripathy S."/>
        </authorList>
    </citation>
    <scope>NUCLEOTIDE SEQUENCE</scope>
    <source>
        <strain evidence="9">VB521301</strain>
    </source>
</reference>
<evidence type="ECO:0000313" key="9">
    <source>
        <dbReference type="EMBL" id="KIE11473.1"/>
    </source>
</evidence>
<dbReference type="GO" id="GO:0005737">
    <property type="term" value="C:cytoplasm"/>
    <property type="evidence" value="ECO:0007669"/>
    <property type="project" value="UniProtKB-SubCell"/>
</dbReference>
<comment type="similarity">
    <text evidence="7">Belongs to the gamma-glutamyl phosphate reductase family.</text>
</comment>
<organism evidence="9">
    <name type="scientific">Tolypothrix bouteillei VB521301</name>
    <dbReference type="NCBI Taxonomy" id="1479485"/>
    <lineage>
        <taxon>Bacteria</taxon>
        <taxon>Bacillati</taxon>
        <taxon>Cyanobacteriota</taxon>
        <taxon>Cyanophyceae</taxon>
        <taxon>Nostocales</taxon>
        <taxon>Tolypothrichaceae</taxon>
        <taxon>Tolypothrix</taxon>
    </lineage>
</organism>
<evidence type="ECO:0000256" key="4">
    <source>
        <dbReference type="ARBA" id="ARBA00022857"/>
    </source>
</evidence>
<evidence type="ECO:0000256" key="1">
    <source>
        <dbReference type="ARBA" id="ARBA00004985"/>
    </source>
</evidence>
<comment type="catalytic activity">
    <reaction evidence="6 7">
        <text>L-glutamate 5-semialdehyde + phosphate + NADP(+) = L-glutamyl 5-phosphate + NADPH + H(+)</text>
        <dbReference type="Rhea" id="RHEA:19541"/>
        <dbReference type="ChEBI" id="CHEBI:15378"/>
        <dbReference type="ChEBI" id="CHEBI:43474"/>
        <dbReference type="ChEBI" id="CHEBI:57783"/>
        <dbReference type="ChEBI" id="CHEBI:58066"/>
        <dbReference type="ChEBI" id="CHEBI:58274"/>
        <dbReference type="ChEBI" id="CHEBI:58349"/>
        <dbReference type="EC" id="1.2.1.41"/>
    </reaction>
</comment>
<keyword evidence="5 7" id="KW-0560">Oxidoreductase</keyword>
<keyword evidence="3 7" id="KW-0641">Proline biosynthesis</keyword>
<comment type="pathway">
    <text evidence="1 7">Amino-acid biosynthesis; L-proline biosynthesis; L-glutamate 5-semialdehyde from L-glutamate: step 2/2.</text>
</comment>
<evidence type="ECO:0000259" key="8">
    <source>
        <dbReference type="Pfam" id="PF00171"/>
    </source>
</evidence>
<evidence type="ECO:0000256" key="2">
    <source>
        <dbReference type="ARBA" id="ARBA00022605"/>
    </source>
</evidence>
<dbReference type="HAMAP" id="MF_00412">
    <property type="entry name" value="ProA"/>
    <property type="match status" value="1"/>
</dbReference>
<dbReference type="InterPro" id="IPR000965">
    <property type="entry name" value="GPR_dom"/>
</dbReference>
<evidence type="ECO:0000256" key="7">
    <source>
        <dbReference type="HAMAP-Rule" id="MF_00412"/>
    </source>
</evidence>
<protein>
    <recommendedName>
        <fullName evidence="7">Gamma-glutamyl phosphate reductase</fullName>
        <shortName evidence="7">GPR</shortName>
        <ecNumber evidence="7">1.2.1.41</ecNumber>
    </recommendedName>
    <alternativeName>
        <fullName evidence="7">Glutamate-5-semialdehyde dehydrogenase</fullName>
    </alternativeName>
    <alternativeName>
        <fullName evidence="7">Glutamyl-gamma-semialdehyde dehydrogenase</fullName>
        <shortName evidence="7">GSA dehydrogenase</shortName>
    </alternativeName>
</protein>
<comment type="caution">
    <text evidence="9">The sequence shown here is derived from an EMBL/GenBank/DDBJ whole genome shotgun (WGS) entry which is preliminary data.</text>
</comment>
<evidence type="ECO:0000256" key="5">
    <source>
        <dbReference type="ARBA" id="ARBA00023002"/>
    </source>
</evidence>
<keyword evidence="2 7" id="KW-0028">Amino-acid biosynthesis</keyword>
<dbReference type="EC" id="1.2.1.41" evidence="7"/>
<dbReference type="Pfam" id="PF00171">
    <property type="entry name" value="Aldedh"/>
    <property type="match status" value="1"/>
</dbReference>
<dbReference type="AlphaFoldDB" id="A0A0C1R764"/>
<dbReference type="EMBL" id="JHEG02000048">
    <property type="protein sequence ID" value="KIE11473.1"/>
    <property type="molecule type" value="Genomic_DNA"/>
</dbReference>
<dbReference type="NCBIfam" id="NF001221">
    <property type="entry name" value="PRK00197.1"/>
    <property type="match status" value="1"/>
</dbReference>
<evidence type="ECO:0000256" key="6">
    <source>
        <dbReference type="ARBA" id="ARBA00049024"/>
    </source>
</evidence>
<dbReference type="PIRSF" id="PIRSF000151">
    <property type="entry name" value="GPR"/>
    <property type="match status" value="1"/>
</dbReference>
<dbReference type="InterPro" id="IPR012134">
    <property type="entry name" value="Glu-5-SA_DH"/>
</dbReference>
<comment type="function">
    <text evidence="7">Catalyzes the NADPH-dependent reduction of L-glutamate 5-phosphate into L-glutamate 5-semialdehyde and phosphate. The product spontaneously undergoes cyclization to form 1-pyrroline-5-carboxylate.</text>
</comment>
<dbReference type="GO" id="GO:0050661">
    <property type="term" value="F:NADP binding"/>
    <property type="evidence" value="ECO:0007669"/>
    <property type="project" value="InterPro"/>
</dbReference>
<accession>A0A0C1R764</accession>
<keyword evidence="4 7" id="KW-0521">NADP</keyword>